<comment type="caution">
    <text evidence="2">The sequence shown here is derived from an EMBL/GenBank/DDBJ whole genome shotgun (WGS) entry which is preliminary data.</text>
</comment>
<dbReference type="SUPFAM" id="SSF56672">
    <property type="entry name" value="DNA/RNA polymerases"/>
    <property type="match status" value="1"/>
</dbReference>
<dbReference type="Proteomes" id="UP001422759">
    <property type="component" value="Unassembled WGS sequence"/>
</dbReference>
<dbReference type="PROSITE" id="PS50878">
    <property type="entry name" value="RT_POL"/>
    <property type="match status" value="1"/>
</dbReference>
<dbReference type="InterPro" id="IPR025960">
    <property type="entry name" value="RVT_N"/>
</dbReference>
<evidence type="ECO:0000313" key="3">
    <source>
        <dbReference type="Proteomes" id="UP001422759"/>
    </source>
</evidence>
<feature type="domain" description="Reverse transcriptase" evidence="1">
    <location>
        <begin position="133"/>
        <end position="372"/>
    </location>
</feature>
<sequence>MLTWIRWACEDPMTSTLEPTDKLDTMATPISTADSAVVHRAAVNGPEDDPTDWLSIDWQAAEGEVRRLRQRIFTASQAGDLKRVRNLQKLMLRSRSNTFMSVRRVTEVNAGHKTAGIDGMVVLLPQGKAELADWMQHRAAPWKARPVRRVFIPKANGRQRPLGIPVILDRCLQAAVLGALEPEWEARFEPRSYGFRPGRGCQDAIQAIFQTAKGKFPKRQWVLDADLTAAFDRIDHDRLLGLLGGFPARGLVEQWLKAGVVDQGRFAPTVEGTPQGGIVSPLLMNVALHGLEGAAGVRYRRTGAHAGETEAGSPILIRYADDLVALCHSRDEAEQVKARLAAWLMPGGLVFNEDKTRIAHLDDGFDFLGFNVRRYRGTLLIKPSRAALQRIRDRLSAEVVNLRGVWA</sequence>
<reference evidence="2 3" key="1">
    <citation type="journal article" date="2019" name="Int. J. Syst. Evol. Microbiol.">
        <title>The Global Catalogue of Microorganisms (GCM) 10K type strain sequencing project: providing services to taxonomists for standard genome sequencing and annotation.</title>
        <authorList>
            <consortium name="The Broad Institute Genomics Platform"/>
            <consortium name="The Broad Institute Genome Sequencing Center for Infectious Disease"/>
            <person name="Wu L."/>
            <person name="Ma J."/>
        </authorList>
    </citation>
    <scope>NUCLEOTIDE SEQUENCE [LARGE SCALE GENOMIC DNA]</scope>
    <source>
        <strain evidence="2 3">JCM 14560</strain>
    </source>
</reference>
<dbReference type="Pfam" id="PF13655">
    <property type="entry name" value="RVT_N"/>
    <property type="match status" value="1"/>
</dbReference>
<protein>
    <recommendedName>
        <fullName evidence="1">Reverse transcriptase domain-containing protein</fullName>
    </recommendedName>
</protein>
<dbReference type="Pfam" id="PF00078">
    <property type="entry name" value="RVT_1"/>
    <property type="match status" value="1"/>
</dbReference>
<dbReference type="InterPro" id="IPR000477">
    <property type="entry name" value="RT_dom"/>
</dbReference>
<proteinExistence type="predicted"/>
<dbReference type="InterPro" id="IPR051083">
    <property type="entry name" value="GrpII_Intron_Splice-Mob/Def"/>
</dbReference>
<dbReference type="PANTHER" id="PTHR34047:SF10">
    <property type="entry name" value="GROUP II INTRON-ASSOCIATED OPEN READING FRAME"/>
    <property type="match status" value="1"/>
</dbReference>
<evidence type="ECO:0000259" key="1">
    <source>
        <dbReference type="PROSITE" id="PS50878"/>
    </source>
</evidence>
<accession>A0ABN3A8N7</accession>
<evidence type="ECO:0000313" key="2">
    <source>
        <dbReference type="EMBL" id="GAA2155722.1"/>
    </source>
</evidence>
<dbReference type="InterPro" id="IPR043502">
    <property type="entry name" value="DNA/RNA_pol_sf"/>
</dbReference>
<dbReference type="EMBL" id="BAAANT010000047">
    <property type="protein sequence ID" value="GAA2155722.1"/>
    <property type="molecule type" value="Genomic_DNA"/>
</dbReference>
<dbReference type="PANTHER" id="PTHR34047">
    <property type="entry name" value="NUCLEAR INTRON MATURASE 1, MITOCHONDRIAL-RELATED"/>
    <property type="match status" value="1"/>
</dbReference>
<name>A0ABN3A8N7_9ACTN</name>
<gene>
    <name evidence="2" type="ORF">GCM10009760_55890</name>
</gene>
<organism evidence="2 3">
    <name type="scientific">Kitasatospora kazusensis</name>
    <dbReference type="NCBI Taxonomy" id="407974"/>
    <lineage>
        <taxon>Bacteria</taxon>
        <taxon>Bacillati</taxon>
        <taxon>Actinomycetota</taxon>
        <taxon>Actinomycetes</taxon>
        <taxon>Kitasatosporales</taxon>
        <taxon>Streptomycetaceae</taxon>
        <taxon>Kitasatospora</taxon>
    </lineage>
</organism>
<dbReference type="CDD" id="cd01651">
    <property type="entry name" value="RT_G2_intron"/>
    <property type="match status" value="1"/>
</dbReference>
<keyword evidence="3" id="KW-1185">Reference proteome</keyword>